<dbReference type="GO" id="GO:0016787">
    <property type="term" value="F:hydrolase activity"/>
    <property type="evidence" value="ECO:0007669"/>
    <property type="project" value="UniProtKB-KW"/>
</dbReference>
<proteinExistence type="predicted"/>
<dbReference type="InterPro" id="IPR022742">
    <property type="entry name" value="Hydrolase_4"/>
</dbReference>
<dbReference type="RefSeq" id="WP_109984544.1">
    <property type="nucleotide sequence ID" value="NZ_QGTD01000008.1"/>
</dbReference>
<organism evidence="3 4">
    <name type="scientific">Gracilibacillus dipsosauri</name>
    <dbReference type="NCBI Taxonomy" id="178340"/>
    <lineage>
        <taxon>Bacteria</taxon>
        <taxon>Bacillati</taxon>
        <taxon>Bacillota</taxon>
        <taxon>Bacilli</taxon>
        <taxon>Bacillales</taxon>
        <taxon>Bacillaceae</taxon>
        <taxon>Gracilibacillus</taxon>
    </lineage>
</organism>
<dbReference type="PANTHER" id="PTHR43798:SF31">
    <property type="entry name" value="AB HYDROLASE SUPERFAMILY PROTEIN YCLE"/>
    <property type="match status" value="1"/>
</dbReference>
<keyword evidence="1 3" id="KW-0378">Hydrolase</keyword>
<feature type="domain" description="Serine aminopeptidase S33" evidence="2">
    <location>
        <begin position="44"/>
        <end position="233"/>
    </location>
</feature>
<evidence type="ECO:0000313" key="3">
    <source>
        <dbReference type="EMBL" id="PWU69039.1"/>
    </source>
</evidence>
<dbReference type="OrthoDB" id="9805423at2"/>
<dbReference type="AlphaFoldDB" id="A0A317L5D5"/>
<dbReference type="Pfam" id="PF12146">
    <property type="entry name" value="Hydrolase_4"/>
    <property type="match status" value="1"/>
</dbReference>
<dbReference type="SUPFAM" id="SSF53474">
    <property type="entry name" value="alpha/beta-Hydrolases"/>
    <property type="match status" value="1"/>
</dbReference>
<gene>
    <name evidence="3" type="ORF">DLJ74_11555</name>
</gene>
<dbReference type="InterPro" id="IPR050266">
    <property type="entry name" value="AB_hydrolase_sf"/>
</dbReference>
<protein>
    <submittedName>
        <fullName evidence="3">Alpha/beta hydrolase</fullName>
    </submittedName>
</protein>
<dbReference type="PRINTS" id="PR00111">
    <property type="entry name" value="ABHYDROLASE"/>
</dbReference>
<comment type="caution">
    <text evidence="3">The sequence shown here is derived from an EMBL/GenBank/DDBJ whole genome shotgun (WGS) entry which is preliminary data.</text>
</comment>
<keyword evidence="4" id="KW-1185">Reference proteome</keyword>
<dbReference type="InterPro" id="IPR000073">
    <property type="entry name" value="AB_hydrolase_1"/>
</dbReference>
<evidence type="ECO:0000259" key="2">
    <source>
        <dbReference type="Pfam" id="PF12146"/>
    </source>
</evidence>
<dbReference type="EMBL" id="QGTD01000008">
    <property type="protein sequence ID" value="PWU69039.1"/>
    <property type="molecule type" value="Genomic_DNA"/>
</dbReference>
<dbReference type="GO" id="GO:0016020">
    <property type="term" value="C:membrane"/>
    <property type="evidence" value="ECO:0007669"/>
    <property type="project" value="TreeGrafter"/>
</dbReference>
<sequence length="257" mass="29604">MPFTKEKPHIYYEVKGNGPTILFIPPPAMGHLTFRYQYKLSDHYQIITLDIRGDCKSEKALPVTMELFVSDIKRVLDELQVEKAIICGYSNGGVIAQAFAASHPNRIIGLILIGGYYEVASFWLKKEYQLGIWIAKQKWMSLLASALSFNHFSSKKAANEMAIEMKQTDPDMLEQQYAIGMNYSNKHSLTKLDVPLLLIYGARDIYIHHYQHLYQEVIKDVEIAYIDKSKHQVPTKHDHECNAIIKQWIRSKDLAKE</sequence>
<dbReference type="Proteomes" id="UP000245624">
    <property type="component" value="Unassembled WGS sequence"/>
</dbReference>
<evidence type="ECO:0000256" key="1">
    <source>
        <dbReference type="ARBA" id="ARBA00022801"/>
    </source>
</evidence>
<dbReference type="PANTHER" id="PTHR43798">
    <property type="entry name" value="MONOACYLGLYCEROL LIPASE"/>
    <property type="match status" value="1"/>
</dbReference>
<reference evidence="3 4" key="1">
    <citation type="submission" date="2018-05" db="EMBL/GenBank/DDBJ databases">
        <title>Genomic analysis of Gracilibacillus dipsosauri DD1 reveals novel features of a salt-tolerant amylase.</title>
        <authorList>
            <person name="Deutch C.E."/>
            <person name="Yang S."/>
        </authorList>
    </citation>
    <scope>NUCLEOTIDE SEQUENCE [LARGE SCALE GENOMIC DNA]</scope>
    <source>
        <strain evidence="3 4">DD1</strain>
    </source>
</reference>
<evidence type="ECO:0000313" key="4">
    <source>
        <dbReference type="Proteomes" id="UP000245624"/>
    </source>
</evidence>
<dbReference type="InterPro" id="IPR029058">
    <property type="entry name" value="AB_hydrolase_fold"/>
</dbReference>
<dbReference type="Gene3D" id="3.40.50.1820">
    <property type="entry name" value="alpha/beta hydrolase"/>
    <property type="match status" value="1"/>
</dbReference>
<name>A0A317L5D5_9BACI</name>
<accession>A0A317L5D5</accession>